<reference evidence="9" key="2">
    <citation type="journal article" date="2020" name="Biotechnol. Bioeng.">
        <title>Chromosome-scale scaffolds for the Chinese hamster reference genome assembly to facilitate the study of the CHO epigenome.</title>
        <authorList>
            <person name="Hilliard W."/>
            <person name="MacDonald M."/>
            <person name="Lee K.H."/>
        </authorList>
    </citation>
    <scope>NUCLEOTIDE SEQUENCE [LARGE SCALE GENOMIC DNA]</scope>
    <source>
        <strain evidence="9">17A/GY</strain>
    </source>
</reference>
<protein>
    <submittedName>
        <fullName evidence="10">Leukocyte immunoglobulin-like receptor subfamily B member 4</fullName>
    </submittedName>
</protein>
<keyword evidence="1 7" id="KW-0732">Signal</keyword>
<name>A0A9J7K1L1_CRIGR</name>
<organism evidence="9 10">
    <name type="scientific">Cricetulus griseus</name>
    <name type="common">Chinese hamster</name>
    <name type="synonym">Cricetulus barabensis griseus</name>
    <dbReference type="NCBI Taxonomy" id="10029"/>
    <lineage>
        <taxon>Eukaryota</taxon>
        <taxon>Metazoa</taxon>
        <taxon>Chordata</taxon>
        <taxon>Craniata</taxon>
        <taxon>Vertebrata</taxon>
        <taxon>Euteleostomi</taxon>
        <taxon>Mammalia</taxon>
        <taxon>Eutheria</taxon>
        <taxon>Euarchontoglires</taxon>
        <taxon>Glires</taxon>
        <taxon>Rodentia</taxon>
        <taxon>Myomorpha</taxon>
        <taxon>Muroidea</taxon>
        <taxon>Cricetidae</taxon>
        <taxon>Cricetinae</taxon>
        <taxon>Cricetulus</taxon>
    </lineage>
</organism>
<keyword evidence="2" id="KW-1015">Disulfide bond</keyword>
<evidence type="ECO:0000256" key="7">
    <source>
        <dbReference type="SAM" id="SignalP"/>
    </source>
</evidence>
<feature type="signal peptide" evidence="7">
    <location>
        <begin position="1"/>
        <end position="23"/>
    </location>
</feature>
<dbReference type="Pfam" id="PF13895">
    <property type="entry name" value="Ig_2"/>
    <property type="match status" value="2"/>
</dbReference>
<dbReference type="OrthoDB" id="9629903at2759"/>
<evidence type="ECO:0000256" key="2">
    <source>
        <dbReference type="ARBA" id="ARBA00023157"/>
    </source>
</evidence>
<keyword evidence="6" id="KW-0812">Transmembrane</keyword>
<dbReference type="RefSeq" id="XP_035305094.1">
    <property type="nucleotide sequence ID" value="XM_035449203.1"/>
</dbReference>
<feature type="chain" id="PRO_5039949054" evidence="7">
    <location>
        <begin position="24"/>
        <end position="336"/>
    </location>
</feature>
<evidence type="ECO:0000256" key="6">
    <source>
        <dbReference type="SAM" id="Phobius"/>
    </source>
</evidence>
<feature type="region of interest" description="Disordered" evidence="5">
    <location>
        <begin position="271"/>
        <end position="297"/>
    </location>
</feature>
<sequence length="336" mass="37999">MIPVFIVLLFLGLSMEHKTEVLAGSLPRPIIWAEPSSLIFLHTPVTIWCQGSWKAQEYLLHKEGIIDPWDRQNPLETKNKAKFYIQHMSALHAGIYNCSYMSPGGRSEHSDTLQLVVIGAFEKPSLSIWPRPAVSSGESITMNCSSPLRFGIFILIQDGNSNLSWTLDLEQQVKKPFQAYFVLDSVTTNHNGTFRCYGYFRNNPQVWSSSSDPVDVLVSESKNQSGIHTESGLGRYQKVLIGVLVTLLLIFFLVLLLLLFCYLCKSKEKNTDTSVKDTHPEESLELDSWNPPDEDPQRIVYAQVKPSRIQKETTSKEPQEVTYAQLSSKTLKQDNS</sequence>
<dbReference type="SMART" id="SM00409">
    <property type="entry name" value="IG"/>
    <property type="match status" value="2"/>
</dbReference>
<evidence type="ECO:0000256" key="4">
    <source>
        <dbReference type="ARBA" id="ARBA00023319"/>
    </source>
</evidence>
<reference evidence="9" key="1">
    <citation type="journal article" date="2018" name="Biotechnol. Bioeng.">
        <title>A reference genome of the Chinese hamster based on a hybrid assembly strategy.</title>
        <authorList>
            <person name="Rupp O."/>
            <person name="MacDonald M.L."/>
            <person name="Li S."/>
            <person name="Dhiman H."/>
            <person name="Polson S."/>
            <person name="Griep S."/>
            <person name="Heffner K."/>
            <person name="Hernandez I."/>
            <person name="Brinkrolf K."/>
            <person name="Jadhav V."/>
            <person name="Samoudi M."/>
            <person name="Hao H."/>
            <person name="Kingham B."/>
            <person name="Goesmann A."/>
            <person name="Betenbaugh M.J."/>
            <person name="Lewis N.E."/>
            <person name="Borth N."/>
            <person name="Lee K.H."/>
        </authorList>
    </citation>
    <scope>NUCLEOTIDE SEQUENCE [LARGE SCALE GENOMIC DNA]</scope>
    <source>
        <strain evidence="9">17A/GY</strain>
    </source>
</reference>
<keyword evidence="4" id="KW-0393">Immunoglobulin domain</keyword>
<reference evidence="10" key="3">
    <citation type="submission" date="2025-08" db="UniProtKB">
        <authorList>
            <consortium name="RefSeq"/>
        </authorList>
    </citation>
    <scope>IDENTIFICATION</scope>
    <source>
        <strain evidence="10">17A/GY</strain>
        <tissue evidence="10">Liver</tissue>
    </source>
</reference>
<dbReference type="GO" id="GO:0005886">
    <property type="term" value="C:plasma membrane"/>
    <property type="evidence" value="ECO:0007669"/>
    <property type="project" value="TreeGrafter"/>
</dbReference>
<dbReference type="Proteomes" id="UP001108280">
    <property type="component" value="Chromosome 9"/>
</dbReference>
<feature type="region of interest" description="Disordered" evidence="5">
    <location>
        <begin position="309"/>
        <end position="336"/>
    </location>
</feature>
<dbReference type="InterPro" id="IPR050412">
    <property type="entry name" value="Ig-like_Receptors_ImmuneReg"/>
</dbReference>
<evidence type="ECO:0000256" key="1">
    <source>
        <dbReference type="ARBA" id="ARBA00022729"/>
    </source>
</evidence>
<feature type="compositionally biased region" description="Basic and acidic residues" evidence="5">
    <location>
        <begin position="309"/>
        <end position="319"/>
    </location>
</feature>
<dbReference type="SUPFAM" id="SSF48726">
    <property type="entry name" value="Immunoglobulin"/>
    <property type="match status" value="2"/>
</dbReference>
<feature type="domain" description="Ig-like" evidence="8">
    <location>
        <begin position="124"/>
        <end position="196"/>
    </location>
</feature>
<feature type="transmembrane region" description="Helical" evidence="6">
    <location>
        <begin position="239"/>
        <end position="264"/>
    </location>
</feature>
<dbReference type="PANTHER" id="PTHR11738:SF181">
    <property type="entry name" value="LEUKOCYTE IMMUNOGLOBULIN-LIKE RECEPTOR SUBFAMILY B MEMBER 4A-RELATED"/>
    <property type="match status" value="1"/>
</dbReference>
<accession>A0A9J7K1L1</accession>
<evidence type="ECO:0000256" key="3">
    <source>
        <dbReference type="ARBA" id="ARBA00023180"/>
    </source>
</evidence>
<keyword evidence="6" id="KW-0472">Membrane</keyword>
<dbReference type="KEGG" id="cge:100767889"/>
<dbReference type="InterPro" id="IPR007110">
    <property type="entry name" value="Ig-like_dom"/>
</dbReference>
<proteinExistence type="predicted"/>
<dbReference type="Gene3D" id="2.60.40.10">
    <property type="entry name" value="Immunoglobulins"/>
    <property type="match status" value="2"/>
</dbReference>
<dbReference type="FunFam" id="2.60.40.10:FF:000049">
    <property type="entry name" value="Leukocyte immunoglobulin-like receptor subfamily B member 1"/>
    <property type="match status" value="2"/>
</dbReference>
<dbReference type="GeneID" id="100767889"/>
<evidence type="ECO:0000313" key="9">
    <source>
        <dbReference type="Proteomes" id="UP001108280"/>
    </source>
</evidence>
<dbReference type="PANTHER" id="PTHR11738">
    <property type="entry name" value="MHC CLASS I NK CELL RECEPTOR"/>
    <property type="match status" value="1"/>
</dbReference>
<feature type="compositionally biased region" description="Basic and acidic residues" evidence="5">
    <location>
        <begin position="271"/>
        <end position="282"/>
    </location>
</feature>
<dbReference type="InterPro" id="IPR013783">
    <property type="entry name" value="Ig-like_fold"/>
</dbReference>
<dbReference type="InterPro" id="IPR003599">
    <property type="entry name" value="Ig_sub"/>
</dbReference>
<evidence type="ECO:0000256" key="5">
    <source>
        <dbReference type="SAM" id="MobiDB-lite"/>
    </source>
</evidence>
<gene>
    <name evidence="10" type="primary">LOC100767889</name>
</gene>
<keyword evidence="3" id="KW-0325">Glycoprotein</keyword>
<evidence type="ECO:0000259" key="8">
    <source>
        <dbReference type="PROSITE" id="PS50835"/>
    </source>
</evidence>
<dbReference type="AlphaFoldDB" id="A0A9J7K1L1"/>
<evidence type="ECO:0000313" key="10">
    <source>
        <dbReference type="RefSeq" id="XP_035305094.1"/>
    </source>
</evidence>
<dbReference type="PROSITE" id="PS50835">
    <property type="entry name" value="IG_LIKE"/>
    <property type="match status" value="1"/>
</dbReference>
<keyword evidence="9" id="KW-1185">Reference proteome</keyword>
<dbReference type="InterPro" id="IPR036179">
    <property type="entry name" value="Ig-like_dom_sf"/>
</dbReference>
<keyword evidence="6" id="KW-1133">Transmembrane helix</keyword>
<dbReference type="GO" id="GO:0002764">
    <property type="term" value="P:immune response-regulating signaling pathway"/>
    <property type="evidence" value="ECO:0007669"/>
    <property type="project" value="TreeGrafter"/>
</dbReference>